<evidence type="ECO:0000313" key="2">
    <source>
        <dbReference type="Proteomes" id="UP000178710"/>
    </source>
</evidence>
<reference evidence="1 2" key="1">
    <citation type="journal article" date="2016" name="Nat. Commun.">
        <title>Thousands of microbial genomes shed light on interconnected biogeochemical processes in an aquifer system.</title>
        <authorList>
            <person name="Anantharaman K."/>
            <person name="Brown C.T."/>
            <person name="Hug L.A."/>
            <person name="Sharon I."/>
            <person name="Castelle C.J."/>
            <person name="Probst A.J."/>
            <person name="Thomas B.C."/>
            <person name="Singh A."/>
            <person name="Wilkins M.J."/>
            <person name="Karaoz U."/>
            <person name="Brodie E.L."/>
            <person name="Williams K.H."/>
            <person name="Hubbard S.S."/>
            <person name="Banfield J.F."/>
        </authorList>
    </citation>
    <scope>NUCLEOTIDE SEQUENCE [LARGE SCALE GENOMIC DNA]</scope>
</reference>
<dbReference type="Proteomes" id="UP000178710">
    <property type="component" value="Unassembled WGS sequence"/>
</dbReference>
<dbReference type="AlphaFoldDB" id="A0A1G2KPS7"/>
<protein>
    <submittedName>
        <fullName evidence="1">Uncharacterized protein</fullName>
    </submittedName>
</protein>
<organism evidence="1 2">
    <name type="scientific">Candidatus Sungbacteria bacterium RIFCSPHIGHO2_02_FULL_49_20</name>
    <dbReference type="NCBI Taxonomy" id="1802272"/>
    <lineage>
        <taxon>Bacteria</taxon>
        <taxon>Candidatus Sungiibacteriota</taxon>
    </lineage>
</organism>
<comment type="caution">
    <text evidence="1">The sequence shown here is derived from an EMBL/GenBank/DDBJ whole genome shotgun (WGS) entry which is preliminary data.</text>
</comment>
<accession>A0A1G2KPS7</accession>
<evidence type="ECO:0000313" key="1">
    <source>
        <dbReference type="EMBL" id="OHA01408.1"/>
    </source>
</evidence>
<proteinExistence type="predicted"/>
<sequence>MTHTLAKRQTFRDVFGNTRVFLQTVLALDERDALAGVEICQRADAEGVFLMDPSSTNPSKILSTQKAATERFPGFWIGINCIGWETPRAIMEIPASVPGLWCHEWGFGDPFWPEIPAQLKTLREQRTDWAGLCFGGMSLSGGVGEIAMHTNLAKTHMDVITLDTHDRSRSLPLPLSVAIARQSSVEFALAVANVTLDDGPGNVHYFIKIADCFIGHDSILRHDPRRVGEIVRLVHAE</sequence>
<name>A0A1G2KPS7_9BACT</name>
<dbReference type="EMBL" id="MHQK01000027">
    <property type="protein sequence ID" value="OHA01408.1"/>
    <property type="molecule type" value="Genomic_DNA"/>
</dbReference>
<gene>
    <name evidence="1" type="ORF">A3C12_02895</name>
</gene>